<dbReference type="RefSeq" id="WP_353549254.1">
    <property type="nucleotide sequence ID" value="NZ_AP029612.1"/>
</dbReference>
<feature type="transmembrane region" description="Helical" evidence="1">
    <location>
        <begin position="220"/>
        <end position="246"/>
    </location>
</feature>
<sequence length="329" mass="36798">MVGLFRDKSFINIFFLIVLSVGIHFHFLTESPVIDTNSGTNDGLISLILDRYIASLPSVVRLLLYHGLVLVQAIRLNLALNELRMYQTSNYVPAMTYVLLTAVIPQWCAISPALVSNSLVIWIFVKLSRLYNHSNPKTLLFNTGMITGLSVLCYHPMAILVGLVMFALAVVRPFRLAEWLILLMGIALPYYFVVSGLFLMDRMSDFQSMIPDFYLGIPKGASGTVFLRGIIGLGVLLLCGLFFWQVSINRMVIQIRKNWGVMMVMLLTLLPVPFIFQLGGLESGILCLIPISAFVANAFSNPRNLSFPNLLFIAAVVIIALNNWYLLKN</sequence>
<evidence type="ECO:0000313" key="2">
    <source>
        <dbReference type="EMBL" id="BFG71629.1"/>
    </source>
</evidence>
<reference evidence="2" key="1">
    <citation type="submission" date="2024-02" db="EMBL/GenBank/DDBJ databases">
        <title>Sediminibacterium planktonica sp. nov. and Sediminibacterium longus sp. nov., isolated from surface lake and river water.</title>
        <authorList>
            <person name="Watanabe K."/>
            <person name="Takemine S."/>
            <person name="Ishii Y."/>
            <person name="Ogata Y."/>
            <person name="Shindo C."/>
            <person name="Suda W."/>
        </authorList>
    </citation>
    <scope>NUCLEOTIDE SEQUENCE</scope>
    <source>
        <strain evidence="2">KACHI17</strain>
    </source>
</reference>
<feature type="transmembrane region" description="Helical" evidence="1">
    <location>
        <begin position="258"/>
        <end position="277"/>
    </location>
</feature>
<keyword evidence="1" id="KW-0472">Membrane</keyword>
<accession>A0AAT9GM87</accession>
<keyword evidence="1" id="KW-0812">Transmembrane</keyword>
<feature type="transmembrane region" description="Helical" evidence="1">
    <location>
        <begin position="180"/>
        <end position="200"/>
    </location>
</feature>
<organism evidence="2">
    <name type="scientific">Sediminibacterium sp. KACHI17</name>
    <dbReference type="NCBI Taxonomy" id="1751071"/>
    <lineage>
        <taxon>Bacteria</taxon>
        <taxon>Pseudomonadati</taxon>
        <taxon>Bacteroidota</taxon>
        <taxon>Chitinophagia</taxon>
        <taxon>Chitinophagales</taxon>
        <taxon>Chitinophagaceae</taxon>
        <taxon>Sediminibacterium</taxon>
    </lineage>
</organism>
<feature type="transmembrane region" description="Helical" evidence="1">
    <location>
        <begin position="9"/>
        <end position="28"/>
    </location>
</feature>
<evidence type="ECO:0008006" key="3">
    <source>
        <dbReference type="Google" id="ProtNLM"/>
    </source>
</evidence>
<feature type="transmembrane region" description="Helical" evidence="1">
    <location>
        <begin position="97"/>
        <end position="125"/>
    </location>
</feature>
<dbReference type="AlphaFoldDB" id="A0AAT9GM87"/>
<name>A0AAT9GM87_9BACT</name>
<protein>
    <recommendedName>
        <fullName evidence="3">Beta-carotene 15,15'-monooxygenase</fullName>
    </recommendedName>
</protein>
<proteinExistence type="predicted"/>
<keyword evidence="1" id="KW-1133">Transmembrane helix</keyword>
<feature type="transmembrane region" description="Helical" evidence="1">
    <location>
        <begin position="52"/>
        <end position="76"/>
    </location>
</feature>
<dbReference type="EMBL" id="AP029612">
    <property type="protein sequence ID" value="BFG71629.1"/>
    <property type="molecule type" value="Genomic_DNA"/>
</dbReference>
<evidence type="ECO:0000256" key="1">
    <source>
        <dbReference type="SAM" id="Phobius"/>
    </source>
</evidence>
<feature type="transmembrane region" description="Helical" evidence="1">
    <location>
        <begin position="145"/>
        <end position="168"/>
    </location>
</feature>
<feature type="transmembrane region" description="Helical" evidence="1">
    <location>
        <begin position="307"/>
        <end position="327"/>
    </location>
</feature>
<gene>
    <name evidence="2" type="ORF">KACHI17_25100</name>
</gene>